<comment type="caution">
    <text evidence="2">The sequence shown here is derived from an EMBL/GenBank/DDBJ whole genome shotgun (WGS) entry which is preliminary data.</text>
</comment>
<name>A0AAD4BT80_BOLED</name>
<keyword evidence="3" id="KW-1185">Reference proteome</keyword>
<organism evidence="2 3">
    <name type="scientific">Boletus edulis BED1</name>
    <dbReference type="NCBI Taxonomy" id="1328754"/>
    <lineage>
        <taxon>Eukaryota</taxon>
        <taxon>Fungi</taxon>
        <taxon>Dikarya</taxon>
        <taxon>Basidiomycota</taxon>
        <taxon>Agaricomycotina</taxon>
        <taxon>Agaricomycetes</taxon>
        <taxon>Agaricomycetidae</taxon>
        <taxon>Boletales</taxon>
        <taxon>Boletineae</taxon>
        <taxon>Boletaceae</taxon>
        <taxon>Boletoideae</taxon>
        <taxon>Boletus</taxon>
    </lineage>
</organism>
<evidence type="ECO:0000313" key="3">
    <source>
        <dbReference type="Proteomes" id="UP001194468"/>
    </source>
</evidence>
<evidence type="ECO:0000313" key="2">
    <source>
        <dbReference type="EMBL" id="KAF8439301.1"/>
    </source>
</evidence>
<accession>A0AAD4BT80</accession>
<feature type="chain" id="PRO_5042168292" evidence="1">
    <location>
        <begin position="23"/>
        <end position="77"/>
    </location>
</feature>
<dbReference type="AlphaFoldDB" id="A0AAD4BT80"/>
<protein>
    <submittedName>
        <fullName evidence="2">Uncharacterized protein</fullName>
    </submittedName>
</protein>
<gene>
    <name evidence="2" type="ORF">L210DRAFT_3541807</name>
</gene>
<sequence>MSIRSGFCHGCGAFVLCTLVQGKIWSLVDLMNASTTAIFVEDAEQQVGGCSCADICISLVGHHVKDNYLHQSRLAER</sequence>
<feature type="signal peptide" evidence="1">
    <location>
        <begin position="1"/>
        <end position="22"/>
    </location>
</feature>
<reference evidence="2" key="1">
    <citation type="submission" date="2019-10" db="EMBL/GenBank/DDBJ databases">
        <authorList>
            <consortium name="DOE Joint Genome Institute"/>
            <person name="Kuo A."/>
            <person name="Miyauchi S."/>
            <person name="Kiss E."/>
            <person name="Drula E."/>
            <person name="Kohler A."/>
            <person name="Sanchez-Garcia M."/>
            <person name="Andreopoulos B."/>
            <person name="Barry K.W."/>
            <person name="Bonito G."/>
            <person name="Buee M."/>
            <person name="Carver A."/>
            <person name="Chen C."/>
            <person name="Cichocki N."/>
            <person name="Clum A."/>
            <person name="Culley D."/>
            <person name="Crous P.W."/>
            <person name="Fauchery L."/>
            <person name="Girlanda M."/>
            <person name="Hayes R."/>
            <person name="Keri Z."/>
            <person name="LaButti K."/>
            <person name="Lipzen A."/>
            <person name="Lombard V."/>
            <person name="Magnuson J."/>
            <person name="Maillard F."/>
            <person name="Morin E."/>
            <person name="Murat C."/>
            <person name="Nolan M."/>
            <person name="Ohm R."/>
            <person name="Pangilinan J."/>
            <person name="Pereira M."/>
            <person name="Perotto S."/>
            <person name="Peter M."/>
            <person name="Riley R."/>
            <person name="Sitrit Y."/>
            <person name="Stielow B."/>
            <person name="Szollosi G."/>
            <person name="Zifcakova L."/>
            <person name="Stursova M."/>
            <person name="Spatafora J.W."/>
            <person name="Tedersoo L."/>
            <person name="Vaario L.-M."/>
            <person name="Yamada A."/>
            <person name="Yan M."/>
            <person name="Wang P."/>
            <person name="Xu J."/>
            <person name="Bruns T."/>
            <person name="Baldrian P."/>
            <person name="Vilgalys R."/>
            <person name="Henrissat B."/>
            <person name="Grigoriev I.V."/>
            <person name="Hibbett D."/>
            <person name="Nagy L.G."/>
            <person name="Martin F.M."/>
        </authorList>
    </citation>
    <scope>NUCLEOTIDE SEQUENCE</scope>
    <source>
        <strain evidence="2">BED1</strain>
    </source>
</reference>
<evidence type="ECO:0000256" key="1">
    <source>
        <dbReference type="SAM" id="SignalP"/>
    </source>
</evidence>
<dbReference type="Proteomes" id="UP001194468">
    <property type="component" value="Unassembled WGS sequence"/>
</dbReference>
<dbReference type="EMBL" id="WHUW01000014">
    <property type="protein sequence ID" value="KAF8439301.1"/>
    <property type="molecule type" value="Genomic_DNA"/>
</dbReference>
<keyword evidence="1" id="KW-0732">Signal</keyword>
<reference evidence="2" key="2">
    <citation type="journal article" date="2020" name="Nat. Commun.">
        <title>Large-scale genome sequencing of mycorrhizal fungi provides insights into the early evolution of symbiotic traits.</title>
        <authorList>
            <person name="Miyauchi S."/>
            <person name="Kiss E."/>
            <person name="Kuo A."/>
            <person name="Drula E."/>
            <person name="Kohler A."/>
            <person name="Sanchez-Garcia M."/>
            <person name="Morin E."/>
            <person name="Andreopoulos B."/>
            <person name="Barry K.W."/>
            <person name="Bonito G."/>
            <person name="Buee M."/>
            <person name="Carver A."/>
            <person name="Chen C."/>
            <person name="Cichocki N."/>
            <person name="Clum A."/>
            <person name="Culley D."/>
            <person name="Crous P.W."/>
            <person name="Fauchery L."/>
            <person name="Girlanda M."/>
            <person name="Hayes R.D."/>
            <person name="Keri Z."/>
            <person name="LaButti K."/>
            <person name="Lipzen A."/>
            <person name="Lombard V."/>
            <person name="Magnuson J."/>
            <person name="Maillard F."/>
            <person name="Murat C."/>
            <person name="Nolan M."/>
            <person name="Ohm R.A."/>
            <person name="Pangilinan J."/>
            <person name="Pereira M.F."/>
            <person name="Perotto S."/>
            <person name="Peter M."/>
            <person name="Pfister S."/>
            <person name="Riley R."/>
            <person name="Sitrit Y."/>
            <person name="Stielow J.B."/>
            <person name="Szollosi G."/>
            <person name="Zifcakova L."/>
            <person name="Stursova M."/>
            <person name="Spatafora J.W."/>
            <person name="Tedersoo L."/>
            <person name="Vaario L.M."/>
            <person name="Yamada A."/>
            <person name="Yan M."/>
            <person name="Wang P."/>
            <person name="Xu J."/>
            <person name="Bruns T."/>
            <person name="Baldrian P."/>
            <person name="Vilgalys R."/>
            <person name="Dunand C."/>
            <person name="Henrissat B."/>
            <person name="Grigoriev I.V."/>
            <person name="Hibbett D."/>
            <person name="Nagy L.G."/>
            <person name="Martin F.M."/>
        </authorList>
    </citation>
    <scope>NUCLEOTIDE SEQUENCE</scope>
    <source>
        <strain evidence="2">BED1</strain>
    </source>
</reference>
<proteinExistence type="predicted"/>